<dbReference type="Pfam" id="PF01553">
    <property type="entry name" value="Acyltransferase"/>
    <property type="match status" value="1"/>
</dbReference>
<dbReference type="PROSITE" id="PS00455">
    <property type="entry name" value="AMP_BINDING"/>
    <property type="match status" value="1"/>
</dbReference>
<dbReference type="GO" id="GO:0022857">
    <property type="term" value="F:transmembrane transporter activity"/>
    <property type="evidence" value="ECO:0007669"/>
    <property type="project" value="InterPro"/>
</dbReference>
<dbReference type="InterPro" id="IPR002123">
    <property type="entry name" value="Plipid/glycerol_acylTrfase"/>
</dbReference>
<feature type="transmembrane region" description="Helical" evidence="4">
    <location>
        <begin position="303"/>
        <end position="321"/>
    </location>
</feature>
<dbReference type="InterPro" id="IPR042099">
    <property type="entry name" value="ANL_N_sf"/>
</dbReference>
<dbReference type="OrthoDB" id="9803968at2"/>
<dbReference type="CDD" id="cd07989">
    <property type="entry name" value="LPLAT_AGPAT-like"/>
    <property type="match status" value="1"/>
</dbReference>
<dbReference type="Gene3D" id="3.40.50.12780">
    <property type="entry name" value="N-terminal domain of ligase-like"/>
    <property type="match status" value="1"/>
</dbReference>
<name>A0A1X9N7D4_9GAMM</name>
<dbReference type="AlphaFoldDB" id="A0A1X9N7D4"/>
<evidence type="ECO:0000313" key="7">
    <source>
        <dbReference type="Proteomes" id="UP000193450"/>
    </source>
</evidence>
<sequence length="1154" mass="126205">MKKLFSIPGVTAYLIVVFLNAFVDLGHKITIQNTIFKVYDGNTQIIYAAIINSMILLPFILLFSPAGIISDRYAKEVVMRLSAWAAVAITLGITCCYYMGWFWPAFGLTFLLAIQSAIYSPAKYGYIKTLFGKQHLAEGNGLVQATTIFAMLFGTFVFSVIFESLFPKGSDTNSGLMAVAPIGWLLVLNSIIELIMAYRLPLIDRSHSDKRLTAKALLNAKSMIDNIKPVTRNRVIRLSVIGIAIFWSVGQVMLAAFSAFAKETLAIDNTIIIQGIMAFSGLGIAIGSTLAGKWSKGHIETGLVPIGAAGIGLGLLLLPQINSAAGHFANFLFIGIMGGLFIVPLNALIQFTAKENELGTVIAGNNLIQNISMLSFLIITVLFAIAGIDSKILLTLIAIVAMIGGFYTIYQLPQSLVRFLIGGIMSRRYKIDVQGVRNIPSQGGVLLLGNHISWIDWAIIQIASPRPIRFVMFKDIYERWYLKGFFKLGGCIPIDSTAGSHSSLKTVASLLDNGEIVCLFPEGSISRTGHLGEFRRGYELACKRVSQDIVIIPFYLRGLWGSQFSHSSEKLKTIRSKGRFRELIVAFGSPLPKDTGVDILKRRVFDLSIEAWQQHVNDLPSLPHAWIDTVKRVGSEMAIADTSSEPLSATQALCASIAFSKRIKTHSSNTTIGLLLPTSAGGMIANMAGLLAGKTIVNLNYSASESTLQSAVQQADISTIFTSRLFLEKLAMRDIHFKQLLEHNQVVYLEDLKSTMTKYELLRLWLTVKLLPASGLRWLYSRHISADQTAAILFSSGSEGAPKGVMLSHRNIMANLKQISDVLNTQDSDVVMASLPLFHAFGLTVTQFMPLIEGLPVVCHADPTDAPNIGKAVAHYKATIICGTSTFLRLYTKNRKVHPLMFDSLRIVVAGAEKLNEQVRESFQLKFNKTIYEGYGATETTPVASVNLPDALDTDYWEVQTGGKIGTVGMPLPGTSFKIIDPDTEAELDTGEEGMIIIGGSQIMQGYLKLPEKTDDVIRTIDGQRWYITGDKGRIDKDGFLTIIDRYSRFAKIAGEMVGLGNVEQNVKQALKTMGETLKDDAEVLAVNIPDANKGERIVLLTTVEIDSSTLKKTLLDARCNALAIPAQILLVEDIPKLGSGKTDFSQAKILAAQ</sequence>
<keyword evidence="6" id="KW-0808">Transferase</keyword>
<keyword evidence="7" id="KW-1185">Reference proteome</keyword>
<reference evidence="6 7" key="1">
    <citation type="submission" date="2016-11" db="EMBL/GenBank/DDBJ databases">
        <title>Trade-off between light-utilization and light-protection in marine flavobacteria.</title>
        <authorList>
            <person name="Kumagai Y."/>
        </authorList>
    </citation>
    <scope>NUCLEOTIDE SEQUENCE [LARGE SCALE GENOMIC DNA]</scope>
    <source>
        <strain evidence="6 7">NBRC 107125</strain>
    </source>
</reference>
<dbReference type="GO" id="GO:0016746">
    <property type="term" value="F:acyltransferase activity"/>
    <property type="evidence" value="ECO:0007669"/>
    <property type="project" value="UniProtKB-KW"/>
</dbReference>
<dbReference type="InterPro" id="IPR011701">
    <property type="entry name" value="MFS"/>
</dbReference>
<keyword evidence="6" id="KW-0012">Acyltransferase</keyword>
<dbReference type="NCBIfam" id="NF006386">
    <property type="entry name" value="PRK08633.1"/>
    <property type="match status" value="1"/>
</dbReference>
<dbReference type="Proteomes" id="UP000193450">
    <property type="component" value="Chromosome"/>
</dbReference>
<organism evidence="6 7">
    <name type="scientific">Oceanicoccus sagamiensis</name>
    <dbReference type="NCBI Taxonomy" id="716816"/>
    <lineage>
        <taxon>Bacteria</taxon>
        <taxon>Pseudomonadati</taxon>
        <taxon>Pseudomonadota</taxon>
        <taxon>Gammaproteobacteria</taxon>
        <taxon>Cellvibrionales</taxon>
        <taxon>Spongiibacteraceae</taxon>
        <taxon>Oceanicoccus</taxon>
    </lineage>
</organism>
<dbReference type="SUPFAM" id="SSF56801">
    <property type="entry name" value="Acetyl-CoA synthetase-like"/>
    <property type="match status" value="1"/>
</dbReference>
<dbReference type="PANTHER" id="PTHR43767">
    <property type="entry name" value="LONG-CHAIN-FATTY-ACID--COA LIGASE"/>
    <property type="match status" value="1"/>
</dbReference>
<dbReference type="Gene3D" id="3.30.300.30">
    <property type="match status" value="1"/>
</dbReference>
<feature type="transmembrane region" description="Helical" evidence="4">
    <location>
        <begin position="392"/>
        <end position="410"/>
    </location>
</feature>
<dbReference type="Pfam" id="PF07690">
    <property type="entry name" value="MFS_1"/>
    <property type="match status" value="1"/>
</dbReference>
<evidence type="ECO:0000259" key="5">
    <source>
        <dbReference type="SMART" id="SM00563"/>
    </source>
</evidence>
<feature type="transmembrane region" description="Helical" evidence="4">
    <location>
        <begin position="271"/>
        <end position="291"/>
    </location>
</feature>
<evidence type="ECO:0000256" key="1">
    <source>
        <dbReference type="ARBA" id="ARBA00022692"/>
    </source>
</evidence>
<feature type="transmembrane region" description="Helical" evidence="4">
    <location>
        <begin position="106"/>
        <end position="122"/>
    </location>
</feature>
<evidence type="ECO:0000256" key="4">
    <source>
        <dbReference type="SAM" id="Phobius"/>
    </source>
</evidence>
<evidence type="ECO:0000313" key="6">
    <source>
        <dbReference type="EMBL" id="ARN73044.1"/>
    </source>
</evidence>
<dbReference type="InterPro" id="IPR020845">
    <property type="entry name" value="AMP-binding_CS"/>
</dbReference>
<keyword evidence="1 4" id="KW-0812">Transmembrane</keyword>
<dbReference type="KEGG" id="osg:BST96_02320"/>
<dbReference type="InterPro" id="IPR050237">
    <property type="entry name" value="ATP-dep_AMP-bd_enzyme"/>
</dbReference>
<dbReference type="RefSeq" id="WP_085757137.1">
    <property type="nucleotide sequence ID" value="NZ_CP019343.1"/>
</dbReference>
<feature type="transmembrane region" description="Helical" evidence="4">
    <location>
        <begin position="327"/>
        <end position="349"/>
    </location>
</feature>
<dbReference type="Gene3D" id="1.20.1250.20">
    <property type="entry name" value="MFS general substrate transporter like domains"/>
    <property type="match status" value="1"/>
</dbReference>
<feature type="transmembrane region" description="Helical" evidence="4">
    <location>
        <begin position="81"/>
        <end position="100"/>
    </location>
</feature>
<feature type="transmembrane region" description="Helical" evidence="4">
    <location>
        <begin position="7"/>
        <end position="25"/>
    </location>
</feature>
<feature type="transmembrane region" description="Helical" evidence="4">
    <location>
        <begin position="45"/>
        <end position="69"/>
    </location>
</feature>
<feature type="transmembrane region" description="Helical" evidence="4">
    <location>
        <begin position="238"/>
        <end position="259"/>
    </location>
</feature>
<proteinExistence type="predicted"/>
<keyword evidence="2 4" id="KW-1133">Transmembrane helix</keyword>
<accession>A0A1X9N7D4</accession>
<feature type="transmembrane region" description="Helical" evidence="4">
    <location>
        <begin position="361"/>
        <end position="386"/>
    </location>
</feature>
<evidence type="ECO:0000256" key="2">
    <source>
        <dbReference type="ARBA" id="ARBA00022989"/>
    </source>
</evidence>
<dbReference type="PANTHER" id="PTHR43767:SF10">
    <property type="entry name" value="SURFACTIN SYNTHASE SUBUNIT 1"/>
    <property type="match status" value="1"/>
</dbReference>
<protein>
    <submittedName>
        <fullName evidence="6">Acyl-[ACP]--phospholipid O-acyltransferase</fullName>
    </submittedName>
</protein>
<keyword evidence="3 4" id="KW-0472">Membrane</keyword>
<dbReference type="InterPro" id="IPR045851">
    <property type="entry name" value="AMP-bd_C_sf"/>
</dbReference>
<dbReference type="STRING" id="716816.BST96_02320"/>
<dbReference type="SUPFAM" id="SSF69593">
    <property type="entry name" value="Glycerol-3-phosphate (1)-acyltransferase"/>
    <property type="match status" value="1"/>
</dbReference>
<dbReference type="EMBL" id="CP019343">
    <property type="protein sequence ID" value="ARN73044.1"/>
    <property type="molecule type" value="Genomic_DNA"/>
</dbReference>
<dbReference type="Pfam" id="PF00501">
    <property type="entry name" value="AMP-binding"/>
    <property type="match status" value="1"/>
</dbReference>
<gene>
    <name evidence="6" type="ORF">BST96_02320</name>
</gene>
<evidence type="ECO:0000256" key="3">
    <source>
        <dbReference type="ARBA" id="ARBA00023136"/>
    </source>
</evidence>
<feature type="domain" description="Phospholipid/glycerol acyltransferase" evidence="5">
    <location>
        <begin position="445"/>
        <end position="559"/>
    </location>
</feature>
<dbReference type="SMART" id="SM00563">
    <property type="entry name" value="PlsC"/>
    <property type="match status" value="1"/>
</dbReference>
<dbReference type="InterPro" id="IPR000873">
    <property type="entry name" value="AMP-dep_synth/lig_dom"/>
</dbReference>
<dbReference type="CDD" id="cd06173">
    <property type="entry name" value="MFS_MefA_like"/>
    <property type="match status" value="1"/>
</dbReference>
<feature type="transmembrane region" description="Helical" evidence="4">
    <location>
        <begin position="182"/>
        <end position="202"/>
    </location>
</feature>
<dbReference type="InterPro" id="IPR036259">
    <property type="entry name" value="MFS_trans_sf"/>
</dbReference>
<feature type="transmembrane region" description="Helical" evidence="4">
    <location>
        <begin position="142"/>
        <end position="162"/>
    </location>
</feature>
<dbReference type="SUPFAM" id="SSF103473">
    <property type="entry name" value="MFS general substrate transporter"/>
    <property type="match status" value="1"/>
</dbReference>